<protein>
    <submittedName>
        <fullName evidence="1">Uncharacterized protein</fullName>
    </submittedName>
</protein>
<gene>
    <name evidence="1" type="ORF">MSG28_003870</name>
</gene>
<organism evidence="1 2">
    <name type="scientific">Choristoneura fumiferana</name>
    <name type="common">Spruce budworm moth</name>
    <name type="synonym">Archips fumiferana</name>
    <dbReference type="NCBI Taxonomy" id="7141"/>
    <lineage>
        <taxon>Eukaryota</taxon>
        <taxon>Metazoa</taxon>
        <taxon>Ecdysozoa</taxon>
        <taxon>Arthropoda</taxon>
        <taxon>Hexapoda</taxon>
        <taxon>Insecta</taxon>
        <taxon>Pterygota</taxon>
        <taxon>Neoptera</taxon>
        <taxon>Endopterygota</taxon>
        <taxon>Lepidoptera</taxon>
        <taxon>Glossata</taxon>
        <taxon>Ditrysia</taxon>
        <taxon>Tortricoidea</taxon>
        <taxon>Tortricidae</taxon>
        <taxon>Tortricinae</taxon>
        <taxon>Choristoneura</taxon>
    </lineage>
</organism>
<dbReference type="EMBL" id="CM046106">
    <property type="protein sequence ID" value="KAI8435594.1"/>
    <property type="molecule type" value="Genomic_DNA"/>
</dbReference>
<name>A0ACC0KGW2_CHOFU</name>
<dbReference type="Proteomes" id="UP001064048">
    <property type="component" value="Chromosome 6"/>
</dbReference>
<comment type="caution">
    <text evidence="1">The sequence shown here is derived from an EMBL/GenBank/DDBJ whole genome shotgun (WGS) entry which is preliminary data.</text>
</comment>
<sequence length="82" mass="8810">MDSAGDAEGNFTVIGLVEDPSAPGGWSARPVATFRYANSSDKLPVRENCTTIVCPTTCARCAPDDLRLLVRGPPPHWYCTDV</sequence>
<accession>A0ACC0KGW2</accession>
<reference evidence="1 2" key="1">
    <citation type="journal article" date="2022" name="Genome Biol. Evol.">
        <title>The Spruce Budworm Genome: Reconstructing the Evolutionary History of Antifreeze Proteins.</title>
        <authorList>
            <person name="Beliveau C."/>
            <person name="Gagne P."/>
            <person name="Picq S."/>
            <person name="Vernygora O."/>
            <person name="Keeling C.I."/>
            <person name="Pinkney K."/>
            <person name="Doucet D."/>
            <person name="Wen F."/>
            <person name="Johnston J.S."/>
            <person name="Maaroufi H."/>
            <person name="Boyle B."/>
            <person name="Laroche J."/>
            <person name="Dewar K."/>
            <person name="Juretic N."/>
            <person name="Blackburn G."/>
            <person name="Nisole A."/>
            <person name="Brunet B."/>
            <person name="Brandao M."/>
            <person name="Lumley L."/>
            <person name="Duan J."/>
            <person name="Quan G."/>
            <person name="Lucarotti C.J."/>
            <person name="Roe A.D."/>
            <person name="Sperling F.A.H."/>
            <person name="Levesque R.C."/>
            <person name="Cusson M."/>
        </authorList>
    </citation>
    <scope>NUCLEOTIDE SEQUENCE [LARGE SCALE GENOMIC DNA]</scope>
    <source>
        <strain evidence="1">Glfc:IPQL:Cfum</strain>
    </source>
</reference>
<evidence type="ECO:0000313" key="2">
    <source>
        <dbReference type="Proteomes" id="UP001064048"/>
    </source>
</evidence>
<proteinExistence type="predicted"/>
<evidence type="ECO:0000313" key="1">
    <source>
        <dbReference type="EMBL" id="KAI8435594.1"/>
    </source>
</evidence>
<keyword evidence="2" id="KW-1185">Reference proteome</keyword>